<dbReference type="EMBL" id="JADHSG010000001">
    <property type="protein sequence ID" value="MBL6902845.1"/>
    <property type="molecule type" value="Genomic_DNA"/>
</dbReference>
<evidence type="ECO:0000313" key="5">
    <source>
        <dbReference type="EMBL" id="MBL6902845.1"/>
    </source>
</evidence>
<keyword evidence="3" id="KW-0998">Cell outer membrane</keyword>
<comment type="subcellular location">
    <subcellularLocation>
        <location evidence="1">Cell outer membrane</location>
    </subcellularLocation>
</comment>
<dbReference type="InterPro" id="IPR037066">
    <property type="entry name" value="Plug_dom_sf"/>
</dbReference>
<evidence type="ECO:0000313" key="6">
    <source>
        <dbReference type="Proteomes" id="UP000705230"/>
    </source>
</evidence>
<reference evidence="5" key="1">
    <citation type="submission" date="2020-10" db="EMBL/GenBank/DDBJ databases">
        <title>Microbiome of the Black Sea water column analyzed by genome centric metagenomics.</title>
        <authorList>
            <person name="Cabello-Yeves P.J."/>
            <person name="Callieri C."/>
            <person name="Picazo A."/>
            <person name="Mehrshad M."/>
            <person name="Haro-Moreno J.M."/>
            <person name="Roda-Garcia J."/>
            <person name="Dzembekova N."/>
            <person name="Slabakova V."/>
            <person name="Slabakova N."/>
            <person name="Moncheva S."/>
            <person name="Rodriguez-Valera F."/>
        </authorList>
    </citation>
    <scope>NUCLEOTIDE SEQUENCE</scope>
    <source>
        <strain evidence="5">BS30m-G43</strain>
    </source>
</reference>
<dbReference type="InterPro" id="IPR036942">
    <property type="entry name" value="Beta-barrel_TonB_sf"/>
</dbReference>
<organism evidence="5 6">
    <name type="scientific">SAR86 cluster bacterium</name>
    <dbReference type="NCBI Taxonomy" id="2030880"/>
    <lineage>
        <taxon>Bacteria</taxon>
        <taxon>Pseudomonadati</taxon>
        <taxon>Pseudomonadota</taxon>
        <taxon>Gammaproteobacteria</taxon>
        <taxon>SAR86 cluster</taxon>
    </lineage>
</organism>
<dbReference type="Pfam" id="PF07715">
    <property type="entry name" value="Plug"/>
    <property type="match status" value="1"/>
</dbReference>
<accession>A0A937JAC7</accession>
<gene>
    <name evidence="5" type="ORF">ISR29_01410</name>
</gene>
<sequence length="871" mass="97260">MESTKKTNKVLGFLKLALSFMIVSPLFINAQEIEEVVVSGSFIPDEKRDTSEISAVLDSSEIERTGDDNIAIALTRLTGLSLVRGKYVYVRGLGDRYSSASLNGLNLPSPEPLKRVVPLDLFPTSIIESAVVQKTYSADMPGEFGGGMIEINTKAVPLDKIFEFSASTGYNSATSLKDDGLMYDGGSDDSFGYDDGTRDIPWSIKHAIDNNLKLDRSNFNSTQLANFGRNFENSKLWVLQSGDVPLDQSYSLTYGDTLDGLGIDKLINDPSATMGFMFTSGLKSSWDTQEGIRQTGDLQNQGDGTVDVVIQNDKTFKSTSNDVTAYAMGVVGVETDSSEIKYTGLYIHKGTKEGRIIQGYDSSDSADVREDYLEFYERELINHQFNYDKTFENNWTLDLSLGDGRAERDSPYERVVFYEDGDQDGVYLYDVNTGRNQTQFSMVQDQNTNVVLDLEIPLGESTFLRTGVENVENDRSAEVRSFRFLAAGGPLPQDGLDNRIDYIFADQNFDPNRLLVIENTASSSPAGYLGLLEIDSAYISVESSIGDNFEFTAGIRQEEGIQQVNTYDLFSGVDSVIDKSIEEDYQLPSMTLTYLPEFDENLQIRFGASQTIARPTFRELSPTLFIDVDTDRVIAGSLYLENSEIDNIDLRLEYYLGFNQFFTAGIFSKEILKPIEETVNESGDLIITSYQNVPLAEINGFEIEYEQLFEAIMDSPNDLLVKFNYTQTESEVIVNPGDTYINSIGTLVDAQNLLANGRDTRLQGQSDTIANFQIGLDNLQNQTQATLIVNYVSDRVRARGIDVLPDIIEEPPLLVDFAFSKNYSYPKYELKVSFELRNLLDEEYYASMRNIAIYDQYNLGTSASLGFKVSF</sequence>
<evidence type="ECO:0000256" key="1">
    <source>
        <dbReference type="ARBA" id="ARBA00004442"/>
    </source>
</evidence>
<dbReference type="Gene3D" id="2.40.170.20">
    <property type="entry name" value="TonB-dependent receptor, beta-barrel domain"/>
    <property type="match status" value="1"/>
</dbReference>
<dbReference type="PANTHER" id="PTHR40980">
    <property type="entry name" value="PLUG DOMAIN-CONTAINING PROTEIN"/>
    <property type="match status" value="1"/>
</dbReference>
<dbReference type="GO" id="GO:0009279">
    <property type="term" value="C:cell outer membrane"/>
    <property type="evidence" value="ECO:0007669"/>
    <property type="project" value="UniProtKB-SubCell"/>
</dbReference>
<dbReference type="Proteomes" id="UP000705230">
    <property type="component" value="Unassembled WGS sequence"/>
</dbReference>
<dbReference type="AlphaFoldDB" id="A0A937JAC7"/>
<name>A0A937JAC7_9GAMM</name>
<dbReference type="Gene3D" id="2.170.130.10">
    <property type="entry name" value="TonB-dependent receptor, plug domain"/>
    <property type="match status" value="1"/>
</dbReference>
<keyword evidence="5" id="KW-0675">Receptor</keyword>
<proteinExistence type="predicted"/>
<feature type="domain" description="TonB-dependent receptor plug" evidence="4">
    <location>
        <begin position="47"/>
        <end position="141"/>
    </location>
</feature>
<protein>
    <submittedName>
        <fullName evidence="5">TonB-dependent receptor plug domain-containing protein</fullName>
    </submittedName>
</protein>
<dbReference type="InterPro" id="IPR012910">
    <property type="entry name" value="Plug_dom"/>
</dbReference>
<evidence type="ECO:0000259" key="4">
    <source>
        <dbReference type="Pfam" id="PF07715"/>
    </source>
</evidence>
<evidence type="ECO:0000256" key="2">
    <source>
        <dbReference type="ARBA" id="ARBA00023136"/>
    </source>
</evidence>
<dbReference type="SUPFAM" id="SSF56935">
    <property type="entry name" value="Porins"/>
    <property type="match status" value="1"/>
</dbReference>
<evidence type="ECO:0000256" key="3">
    <source>
        <dbReference type="ARBA" id="ARBA00023237"/>
    </source>
</evidence>
<comment type="caution">
    <text evidence="5">The sequence shown here is derived from an EMBL/GenBank/DDBJ whole genome shotgun (WGS) entry which is preliminary data.</text>
</comment>
<dbReference type="PANTHER" id="PTHR40980:SF5">
    <property type="entry name" value="TONB-DEPENDENT RECEPTOR"/>
    <property type="match status" value="1"/>
</dbReference>
<keyword evidence="2" id="KW-0472">Membrane</keyword>